<dbReference type="Proteomes" id="UP000515163">
    <property type="component" value="Unplaced"/>
</dbReference>
<dbReference type="Pfam" id="PF00096">
    <property type="entry name" value="zf-C2H2"/>
    <property type="match status" value="1"/>
</dbReference>
<dbReference type="SMART" id="SM00355">
    <property type="entry name" value="ZnF_C2H2"/>
    <property type="match status" value="2"/>
</dbReference>
<evidence type="ECO:0000256" key="5">
    <source>
        <dbReference type="PROSITE-ProRule" id="PRU00042"/>
    </source>
</evidence>
<keyword evidence="3 5" id="KW-0863">Zinc-finger</keyword>
<dbReference type="KEGG" id="aten:116307788"/>
<feature type="domain" description="C2H2-type" evidence="7">
    <location>
        <begin position="128"/>
        <end position="155"/>
    </location>
</feature>
<dbReference type="AlphaFoldDB" id="A0A6P8J208"/>
<keyword evidence="2" id="KW-0677">Repeat</keyword>
<gene>
    <name evidence="9" type="primary">LOC116307788</name>
</gene>
<proteinExistence type="predicted"/>
<evidence type="ECO:0000259" key="7">
    <source>
        <dbReference type="PROSITE" id="PS50157"/>
    </source>
</evidence>
<dbReference type="InParanoid" id="A0A6P8J208"/>
<dbReference type="PANTHER" id="PTHR24379:SF75">
    <property type="entry name" value="VASCULAR ENDOTHELIAL ZINC FINGER 1"/>
    <property type="match status" value="1"/>
</dbReference>
<organism evidence="8 9">
    <name type="scientific">Actinia tenebrosa</name>
    <name type="common">Australian red waratah sea anemone</name>
    <dbReference type="NCBI Taxonomy" id="6105"/>
    <lineage>
        <taxon>Eukaryota</taxon>
        <taxon>Metazoa</taxon>
        <taxon>Cnidaria</taxon>
        <taxon>Anthozoa</taxon>
        <taxon>Hexacorallia</taxon>
        <taxon>Actiniaria</taxon>
        <taxon>Actiniidae</taxon>
        <taxon>Actinia</taxon>
    </lineage>
</organism>
<dbReference type="Pfam" id="PF13912">
    <property type="entry name" value="zf-C2H2_6"/>
    <property type="match status" value="1"/>
</dbReference>
<dbReference type="PROSITE" id="PS50157">
    <property type="entry name" value="ZINC_FINGER_C2H2_2"/>
    <property type="match status" value="1"/>
</dbReference>
<evidence type="ECO:0000313" key="8">
    <source>
        <dbReference type="Proteomes" id="UP000515163"/>
    </source>
</evidence>
<dbReference type="GO" id="GO:0005634">
    <property type="term" value="C:nucleus"/>
    <property type="evidence" value="ECO:0007669"/>
    <property type="project" value="TreeGrafter"/>
</dbReference>
<dbReference type="SUPFAM" id="SSF57667">
    <property type="entry name" value="beta-beta-alpha zinc fingers"/>
    <property type="match status" value="1"/>
</dbReference>
<dbReference type="GeneID" id="116307788"/>
<dbReference type="PROSITE" id="PS00028">
    <property type="entry name" value="ZINC_FINGER_C2H2_1"/>
    <property type="match status" value="1"/>
</dbReference>
<keyword evidence="6" id="KW-0175">Coiled coil</keyword>
<dbReference type="OrthoDB" id="6077919at2759"/>
<accession>A0A6P8J208</accession>
<evidence type="ECO:0000256" key="4">
    <source>
        <dbReference type="ARBA" id="ARBA00022833"/>
    </source>
</evidence>
<evidence type="ECO:0000313" key="9">
    <source>
        <dbReference type="RefSeq" id="XP_031573956.1"/>
    </source>
</evidence>
<evidence type="ECO:0000256" key="3">
    <source>
        <dbReference type="ARBA" id="ARBA00022771"/>
    </source>
</evidence>
<evidence type="ECO:0000256" key="6">
    <source>
        <dbReference type="SAM" id="Coils"/>
    </source>
</evidence>
<keyword evidence="4" id="KW-0862">Zinc</keyword>
<keyword evidence="1" id="KW-0479">Metal-binding</keyword>
<keyword evidence="8" id="KW-1185">Reference proteome</keyword>
<evidence type="ECO:0000256" key="2">
    <source>
        <dbReference type="ARBA" id="ARBA00022737"/>
    </source>
</evidence>
<evidence type="ECO:0000256" key="1">
    <source>
        <dbReference type="ARBA" id="ARBA00022723"/>
    </source>
</evidence>
<dbReference type="Gene3D" id="3.30.160.60">
    <property type="entry name" value="Classic Zinc Finger"/>
    <property type="match status" value="1"/>
</dbReference>
<dbReference type="InterPro" id="IPR013087">
    <property type="entry name" value="Znf_C2H2_type"/>
</dbReference>
<sequence>MEPVEAVKAMVNVVKRKSDLERTVEMQREEIDRLNGRVKELYDEMCGLKRVERFGALVTMATWAKESVKDFMRCKRVFSTKQRLQYHIRNGVCIRRLVGKTCRVCNKEFSTPQKLRYHIENGVCRRTTECSYCGKIFSSYQRLRTHRKRHDGAYKHLSRDYSLDGVDCYQCGDLMSCCEHKDDYLKDRIDYFNEIGRAFPRFDVVEGVPWTNREYWRSECGRCGCIREEEHIFNCLTKS</sequence>
<dbReference type="RefSeq" id="XP_031573956.1">
    <property type="nucleotide sequence ID" value="XM_031718096.1"/>
</dbReference>
<dbReference type="PANTHER" id="PTHR24379">
    <property type="entry name" value="KRAB AND ZINC FINGER DOMAIN-CONTAINING"/>
    <property type="match status" value="1"/>
</dbReference>
<dbReference type="GO" id="GO:0000977">
    <property type="term" value="F:RNA polymerase II transcription regulatory region sequence-specific DNA binding"/>
    <property type="evidence" value="ECO:0007669"/>
    <property type="project" value="TreeGrafter"/>
</dbReference>
<protein>
    <submittedName>
        <fullName evidence="9">Zinc finger protein 709-like</fullName>
    </submittedName>
</protein>
<dbReference type="InterPro" id="IPR036236">
    <property type="entry name" value="Znf_C2H2_sf"/>
</dbReference>
<dbReference type="GO" id="GO:0000981">
    <property type="term" value="F:DNA-binding transcription factor activity, RNA polymerase II-specific"/>
    <property type="evidence" value="ECO:0007669"/>
    <property type="project" value="TreeGrafter"/>
</dbReference>
<dbReference type="GO" id="GO:0008270">
    <property type="term" value="F:zinc ion binding"/>
    <property type="evidence" value="ECO:0007669"/>
    <property type="project" value="UniProtKB-KW"/>
</dbReference>
<feature type="coiled-coil region" evidence="6">
    <location>
        <begin position="17"/>
        <end position="44"/>
    </location>
</feature>
<name>A0A6P8J208_ACTTE</name>
<reference evidence="9" key="1">
    <citation type="submission" date="2025-08" db="UniProtKB">
        <authorList>
            <consortium name="RefSeq"/>
        </authorList>
    </citation>
    <scope>IDENTIFICATION</scope>
    <source>
        <tissue evidence="9">Tentacle</tissue>
    </source>
</reference>